<dbReference type="GO" id="GO:0005524">
    <property type="term" value="F:ATP binding"/>
    <property type="evidence" value="ECO:0007669"/>
    <property type="project" value="UniProtKB-UniRule"/>
</dbReference>
<keyword evidence="2" id="KW-0808">Transferase</keyword>
<dbReference type="PANTHER" id="PTHR23086:SF8">
    <property type="entry name" value="PHOSPHATIDYLINOSITOL 5-PHOSPHATE 4-KINASE, ISOFORM A"/>
    <property type="match status" value="1"/>
</dbReference>
<dbReference type="SUPFAM" id="SSF56104">
    <property type="entry name" value="SAICAR synthase-like"/>
    <property type="match status" value="1"/>
</dbReference>
<evidence type="ECO:0000313" key="6">
    <source>
        <dbReference type="EMBL" id="RHY48322.1"/>
    </source>
</evidence>
<evidence type="ECO:0000256" key="3">
    <source>
        <dbReference type="SAM" id="MobiDB-lite"/>
    </source>
</evidence>
<comment type="similarity">
    <text evidence="1">Belongs to the TRAFAC class myosin-kinesin ATPase superfamily. Kinesin family.</text>
</comment>
<keyword evidence="2" id="KW-0067">ATP-binding</keyword>
<comment type="caution">
    <text evidence="6">The sequence shown here is derived from an EMBL/GenBank/DDBJ whole genome shotgun (WGS) entry which is preliminary data.</text>
</comment>
<reference evidence="6 7" key="1">
    <citation type="submission" date="2018-08" db="EMBL/GenBank/DDBJ databases">
        <title>Aphanomyces genome sequencing and annotation.</title>
        <authorList>
            <person name="Minardi D."/>
            <person name="Oidtmann B."/>
            <person name="Van Der Giezen M."/>
            <person name="Studholme D.J."/>
        </authorList>
    </citation>
    <scope>NUCLEOTIDE SEQUENCE [LARGE SCALE GENOMIC DNA]</scope>
    <source>
        <strain evidence="6 7">D2</strain>
    </source>
</reference>
<dbReference type="EMBL" id="QUTD01007897">
    <property type="protein sequence ID" value="RHY48322.1"/>
    <property type="molecule type" value="Genomic_DNA"/>
</dbReference>
<dbReference type="GO" id="GO:0003777">
    <property type="term" value="F:microtubule motor activity"/>
    <property type="evidence" value="ECO:0007669"/>
    <property type="project" value="InterPro"/>
</dbReference>
<evidence type="ECO:0000259" key="5">
    <source>
        <dbReference type="PROSITE" id="PS51455"/>
    </source>
</evidence>
<comment type="caution">
    <text evidence="1">Lacks conserved residue(s) required for the propagation of feature annotation.</text>
</comment>
<evidence type="ECO:0000256" key="2">
    <source>
        <dbReference type="PROSITE-ProRule" id="PRU00781"/>
    </source>
</evidence>
<dbReference type="GO" id="GO:0008017">
    <property type="term" value="F:microtubule binding"/>
    <property type="evidence" value="ECO:0007669"/>
    <property type="project" value="InterPro"/>
</dbReference>
<feature type="domain" description="Kinesin motor" evidence="4">
    <location>
        <begin position="1"/>
        <end position="118"/>
    </location>
</feature>
<dbReference type="GO" id="GO:0005886">
    <property type="term" value="C:plasma membrane"/>
    <property type="evidence" value="ECO:0007669"/>
    <property type="project" value="TreeGrafter"/>
</dbReference>
<dbReference type="Pfam" id="PF00225">
    <property type="entry name" value="Kinesin"/>
    <property type="match status" value="1"/>
</dbReference>
<dbReference type="Gene3D" id="3.40.850.10">
    <property type="entry name" value="Kinesin motor domain"/>
    <property type="match status" value="1"/>
</dbReference>
<protein>
    <recommendedName>
        <fullName evidence="8">Kinesin motor domain-containing protein</fullName>
    </recommendedName>
</protein>
<keyword evidence="2" id="KW-0547">Nucleotide-binding</keyword>
<dbReference type="Gene3D" id="3.30.810.10">
    <property type="entry name" value="2-Layer Sandwich"/>
    <property type="match status" value="1"/>
</dbReference>
<dbReference type="InterPro" id="IPR036961">
    <property type="entry name" value="Kinesin_motor_dom_sf"/>
</dbReference>
<dbReference type="VEuPathDB" id="FungiDB:H257_14336"/>
<organism evidence="6 7">
    <name type="scientific">Aphanomyces astaci</name>
    <name type="common">Crayfish plague agent</name>
    <dbReference type="NCBI Taxonomy" id="112090"/>
    <lineage>
        <taxon>Eukaryota</taxon>
        <taxon>Sar</taxon>
        <taxon>Stramenopiles</taxon>
        <taxon>Oomycota</taxon>
        <taxon>Saprolegniomycetes</taxon>
        <taxon>Saprolegniales</taxon>
        <taxon>Verrucalvaceae</taxon>
        <taxon>Aphanomyces</taxon>
    </lineage>
</organism>
<evidence type="ECO:0000256" key="1">
    <source>
        <dbReference type="PROSITE-ProRule" id="PRU00283"/>
    </source>
</evidence>
<dbReference type="InterPro" id="IPR001752">
    <property type="entry name" value="Kinesin_motor_dom"/>
</dbReference>
<proteinExistence type="inferred from homology"/>
<evidence type="ECO:0000259" key="4">
    <source>
        <dbReference type="PROSITE" id="PS50067"/>
    </source>
</evidence>
<dbReference type="SMART" id="SM00330">
    <property type="entry name" value="PIPKc"/>
    <property type="match status" value="1"/>
</dbReference>
<accession>A0A397CKI5</accession>
<dbReference type="InterPro" id="IPR002498">
    <property type="entry name" value="PInositol-4-P-4/5-kinase_core"/>
</dbReference>
<dbReference type="InterPro" id="IPR027483">
    <property type="entry name" value="PInositol-4-P-4/5-kinase_C_sf"/>
</dbReference>
<dbReference type="InterPro" id="IPR023610">
    <property type="entry name" value="PInositol-4/5-P-5/4-kinase"/>
</dbReference>
<dbReference type="SUPFAM" id="SSF52540">
    <property type="entry name" value="P-loop containing nucleoside triphosphate hydrolases"/>
    <property type="match status" value="1"/>
</dbReference>
<keyword evidence="2" id="KW-0418">Kinase</keyword>
<dbReference type="Proteomes" id="UP000266643">
    <property type="component" value="Unassembled WGS sequence"/>
</dbReference>
<dbReference type="PANTHER" id="PTHR23086">
    <property type="entry name" value="PHOSPHATIDYLINOSITOL-4-PHOSPHATE 5-KINASE"/>
    <property type="match status" value="1"/>
</dbReference>
<dbReference type="InterPro" id="IPR027417">
    <property type="entry name" value="P-loop_NTPase"/>
</dbReference>
<dbReference type="GO" id="GO:0016308">
    <property type="term" value="F:1-phosphatidylinositol-4-phosphate 5-kinase activity"/>
    <property type="evidence" value="ECO:0007669"/>
    <property type="project" value="TreeGrafter"/>
</dbReference>
<dbReference type="GO" id="GO:0007018">
    <property type="term" value="P:microtubule-based movement"/>
    <property type="evidence" value="ECO:0007669"/>
    <property type="project" value="InterPro"/>
</dbReference>
<dbReference type="GO" id="GO:0046854">
    <property type="term" value="P:phosphatidylinositol phosphate biosynthetic process"/>
    <property type="evidence" value="ECO:0007669"/>
    <property type="project" value="TreeGrafter"/>
</dbReference>
<dbReference type="Pfam" id="PF01504">
    <property type="entry name" value="PIP5K"/>
    <property type="match status" value="1"/>
</dbReference>
<name>A0A397CKI5_APHAT</name>
<dbReference type="PROSITE" id="PS50067">
    <property type="entry name" value="KINESIN_MOTOR_2"/>
    <property type="match status" value="1"/>
</dbReference>
<evidence type="ECO:0000313" key="7">
    <source>
        <dbReference type="Proteomes" id="UP000266643"/>
    </source>
</evidence>
<sequence>MGCCSTLGEQGWSYSLEVTFMEIYNETIRDLLSPSDPSVKYSIRTDKQGKNYVENLRRFPISLSEGVDQVELIMETAACNRSVEKTDMNAESSRSHSIFTLHLHGRRTDDDDAADGVMDYSLLIGMHYSQFKITSGHPPEDATNVFTRSGSPKLTHRTRLESSSATRDEDDWSGENTFGEVTHRYSAHFVSGPSAYYIGIIDVLQQWTLTKQVERLYKVHVLQKDGRGISAINPNQYAKRFQMKMCQLLYQPDDEDD</sequence>
<gene>
    <name evidence="6" type="ORF">DYB30_011485</name>
</gene>
<feature type="domain" description="PIPK" evidence="5">
    <location>
        <begin position="1"/>
        <end position="249"/>
    </location>
</feature>
<dbReference type="PROSITE" id="PS51455">
    <property type="entry name" value="PIPK"/>
    <property type="match status" value="1"/>
</dbReference>
<feature type="region of interest" description="Disordered" evidence="3">
    <location>
        <begin position="148"/>
        <end position="174"/>
    </location>
</feature>
<dbReference type="AlphaFoldDB" id="A0A397CKI5"/>
<evidence type="ECO:0008006" key="8">
    <source>
        <dbReference type="Google" id="ProtNLM"/>
    </source>
</evidence>